<sequence length="85" mass="9965">MDPEKFNFTLHLIPWPFTRSNTRVKNTTARINPAKDLKDELKVVLELHEALTKVEDYNKNPIMILLKSGYYFYYFPYWAGGSAHG</sequence>
<dbReference type="EMBL" id="DSOL01000188">
    <property type="protein sequence ID" value="HEN28290.1"/>
    <property type="molecule type" value="Genomic_DNA"/>
</dbReference>
<accession>A0A7C2NZX6</accession>
<name>A0A7C2NZX6_UNCW3</name>
<protein>
    <submittedName>
        <fullName evidence="1">Uncharacterized protein</fullName>
    </submittedName>
</protein>
<gene>
    <name evidence="1" type="ORF">ENQ77_06550</name>
</gene>
<organism evidence="1">
    <name type="scientific">candidate division WOR-3 bacterium</name>
    <dbReference type="NCBI Taxonomy" id="2052148"/>
    <lineage>
        <taxon>Bacteria</taxon>
        <taxon>Bacteria division WOR-3</taxon>
    </lineage>
</organism>
<evidence type="ECO:0000313" key="1">
    <source>
        <dbReference type="EMBL" id="HEN28290.1"/>
    </source>
</evidence>
<proteinExistence type="predicted"/>
<dbReference type="AlphaFoldDB" id="A0A7C2NZX6"/>
<comment type="caution">
    <text evidence="1">The sequence shown here is derived from an EMBL/GenBank/DDBJ whole genome shotgun (WGS) entry which is preliminary data.</text>
</comment>
<reference evidence="1" key="1">
    <citation type="journal article" date="2020" name="mSystems">
        <title>Genome- and Community-Level Interaction Insights into Carbon Utilization and Element Cycling Functions of Hydrothermarchaeota in Hydrothermal Sediment.</title>
        <authorList>
            <person name="Zhou Z."/>
            <person name="Liu Y."/>
            <person name="Xu W."/>
            <person name="Pan J."/>
            <person name="Luo Z.H."/>
            <person name="Li M."/>
        </authorList>
    </citation>
    <scope>NUCLEOTIDE SEQUENCE [LARGE SCALE GENOMIC DNA]</scope>
    <source>
        <strain evidence="1">SpSt-34</strain>
    </source>
</reference>